<sequence>MAINVGSLRRTMMANLQFSDSYEDEFANSPSHPDRMAADSGNVLPKHEDCLQPVPPGDRAKTDAPQESAGSDNKVASESAGQAEAPCGEAAPSPKSEGEVFLESDPEQTVPRKRPSSSGSALVKNSKKARKNPLEDEQEAAVDESVCWKRPAAAEASDVGDTAVVASTEGTAGVVLSLPTLKRPASSKKASTKPKSTSDAPGESSSKGDGEKTWCPKAEYSYTDKSGDWK</sequence>
<proteinExistence type="predicted"/>
<reference evidence="2 3" key="1">
    <citation type="submission" date="2024-02" db="EMBL/GenBank/DDBJ databases">
        <authorList>
            <person name="Chen Y."/>
            <person name="Shah S."/>
            <person name="Dougan E. K."/>
            <person name="Thang M."/>
            <person name="Chan C."/>
        </authorList>
    </citation>
    <scope>NUCLEOTIDE SEQUENCE [LARGE SCALE GENOMIC DNA]</scope>
</reference>
<name>A0ABP0RT19_9DINO</name>
<protein>
    <submittedName>
        <fullName evidence="2">Uncharacterized protein</fullName>
    </submittedName>
</protein>
<keyword evidence="3" id="KW-1185">Reference proteome</keyword>
<feature type="region of interest" description="Disordered" evidence="1">
    <location>
        <begin position="169"/>
        <end position="230"/>
    </location>
</feature>
<evidence type="ECO:0000313" key="2">
    <source>
        <dbReference type="EMBL" id="CAK9103295.1"/>
    </source>
</evidence>
<evidence type="ECO:0000313" key="3">
    <source>
        <dbReference type="Proteomes" id="UP001642464"/>
    </source>
</evidence>
<feature type="compositionally biased region" description="Low complexity" evidence="1">
    <location>
        <begin position="187"/>
        <end position="198"/>
    </location>
</feature>
<feature type="non-terminal residue" evidence="2">
    <location>
        <position position="230"/>
    </location>
</feature>
<gene>
    <name evidence="2" type="ORF">SCF082_LOCUS48253</name>
</gene>
<dbReference type="EMBL" id="CAXAMM010042150">
    <property type="protein sequence ID" value="CAK9103295.1"/>
    <property type="molecule type" value="Genomic_DNA"/>
</dbReference>
<dbReference type="Proteomes" id="UP001642464">
    <property type="component" value="Unassembled WGS sequence"/>
</dbReference>
<evidence type="ECO:0000256" key="1">
    <source>
        <dbReference type="SAM" id="MobiDB-lite"/>
    </source>
</evidence>
<accession>A0ABP0RT19</accession>
<comment type="caution">
    <text evidence="2">The sequence shown here is derived from an EMBL/GenBank/DDBJ whole genome shotgun (WGS) entry which is preliminary data.</text>
</comment>
<feature type="region of interest" description="Disordered" evidence="1">
    <location>
        <begin position="23"/>
        <end position="146"/>
    </location>
</feature>
<feature type="compositionally biased region" description="Polar residues" evidence="1">
    <location>
        <begin position="68"/>
        <end position="80"/>
    </location>
</feature>
<organism evidence="2 3">
    <name type="scientific">Durusdinium trenchii</name>
    <dbReference type="NCBI Taxonomy" id="1381693"/>
    <lineage>
        <taxon>Eukaryota</taxon>
        <taxon>Sar</taxon>
        <taxon>Alveolata</taxon>
        <taxon>Dinophyceae</taxon>
        <taxon>Suessiales</taxon>
        <taxon>Symbiodiniaceae</taxon>
        <taxon>Durusdinium</taxon>
    </lineage>
</organism>